<keyword evidence="3" id="KW-0804">Transcription</keyword>
<gene>
    <name evidence="5" type="ORF">H9Q80_15520</name>
</gene>
<evidence type="ECO:0000256" key="1">
    <source>
        <dbReference type="ARBA" id="ARBA00023015"/>
    </source>
</evidence>
<dbReference type="InterPro" id="IPR036390">
    <property type="entry name" value="WH_DNA-bd_sf"/>
</dbReference>
<proteinExistence type="predicted"/>
<dbReference type="GO" id="GO:0003700">
    <property type="term" value="F:DNA-binding transcription factor activity"/>
    <property type="evidence" value="ECO:0007669"/>
    <property type="project" value="InterPro"/>
</dbReference>
<sequence>MKILISNYSSLPIYEQIREQIKEAILKGEIEPGSMLPSIRVLASQCKVGVITVKRAYEELEKEGLIFNRQGKGCFVKEINQEEVIKLYEQQLKEQIKELCRFCKEHAISETRMLALIEECKEEE</sequence>
<dbReference type="Gene3D" id="1.10.10.10">
    <property type="entry name" value="Winged helix-like DNA-binding domain superfamily/Winged helix DNA-binding domain"/>
    <property type="match status" value="1"/>
</dbReference>
<dbReference type="GO" id="GO:0003677">
    <property type="term" value="F:DNA binding"/>
    <property type="evidence" value="ECO:0007669"/>
    <property type="project" value="UniProtKB-KW"/>
</dbReference>
<feature type="domain" description="HTH gntR-type" evidence="4">
    <location>
        <begin position="11"/>
        <end position="79"/>
    </location>
</feature>
<dbReference type="Pfam" id="PF00392">
    <property type="entry name" value="GntR"/>
    <property type="match status" value="1"/>
</dbReference>
<dbReference type="SMART" id="SM00345">
    <property type="entry name" value="HTH_GNTR"/>
    <property type="match status" value="1"/>
</dbReference>
<dbReference type="CDD" id="cd07377">
    <property type="entry name" value="WHTH_GntR"/>
    <property type="match status" value="1"/>
</dbReference>
<organism evidence="5 6">
    <name type="scientific">[Eubacterium] hominis</name>
    <dbReference type="NCBI Taxonomy" id="2764325"/>
    <lineage>
        <taxon>Bacteria</taxon>
        <taxon>Bacillati</taxon>
        <taxon>Bacillota</taxon>
        <taxon>Erysipelotrichia</taxon>
        <taxon>Erysipelotrichales</taxon>
        <taxon>Erysipelotrichaceae</taxon>
        <taxon>Amedibacillus</taxon>
    </lineage>
</organism>
<dbReference type="InterPro" id="IPR036388">
    <property type="entry name" value="WH-like_DNA-bd_sf"/>
</dbReference>
<dbReference type="InterPro" id="IPR000524">
    <property type="entry name" value="Tscrpt_reg_HTH_GntR"/>
</dbReference>
<keyword evidence="6" id="KW-1185">Reference proteome</keyword>
<dbReference type="RefSeq" id="WP_117452334.1">
    <property type="nucleotide sequence ID" value="NZ_CP060636.1"/>
</dbReference>
<evidence type="ECO:0000256" key="3">
    <source>
        <dbReference type="ARBA" id="ARBA00023163"/>
    </source>
</evidence>
<dbReference type="PANTHER" id="PTHR38445">
    <property type="entry name" value="HTH-TYPE TRANSCRIPTIONAL REPRESSOR YTRA"/>
    <property type="match status" value="1"/>
</dbReference>
<keyword evidence="1" id="KW-0805">Transcription regulation</keyword>
<evidence type="ECO:0000313" key="6">
    <source>
        <dbReference type="Proteomes" id="UP000515856"/>
    </source>
</evidence>
<dbReference type="Proteomes" id="UP000515856">
    <property type="component" value="Chromosome"/>
</dbReference>
<dbReference type="PANTHER" id="PTHR38445:SF7">
    <property type="entry name" value="GNTR-FAMILY TRANSCRIPTIONAL REGULATOR"/>
    <property type="match status" value="1"/>
</dbReference>
<accession>A0A7G9GLF7</accession>
<dbReference type="SUPFAM" id="SSF46785">
    <property type="entry name" value="Winged helix' DNA-binding domain"/>
    <property type="match status" value="1"/>
</dbReference>
<protein>
    <submittedName>
        <fullName evidence="5">GntR family transcriptional regulator</fullName>
    </submittedName>
</protein>
<reference evidence="5 6" key="1">
    <citation type="submission" date="2020-08" db="EMBL/GenBank/DDBJ databases">
        <authorList>
            <person name="Liu C."/>
            <person name="Sun Q."/>
        </authorList>
    </citation>
    <scope>NUCLEOTIDE SEQUENCE [LARGE SCALE GENOMIC DNA]</scope>
    <source>
        <strain evidence="5 6">NSJ-61</strain>
    </source>
</reference>
<evidence type="ECO:0000259" key="4">
    <source>
        <dbReference type="PROSITE" id="PS50949"/>
    </source>
</evidence>
<dbReference type="EMBL" id="CP060636">
    <property type="protein sequence ID" value="QNM11639.1"/>
    <property type="molecule type" value="Genomic_DNA"/>
</dbReference>
<keyword evidence="2" id="KW-0238">DNA-binding</keyword>
<dbReference type="KEGG" id="ehn:H9Q80_15520"/>
<dbReference type="PROSITE" id="PS50949">
    <property type="entry name" value="HTH_GNTR"/>
    <property type="match status" value="1"/>
</dbReference>
<dbReference type="AlphaFoldDB" id="A0A7G9GLF7"/>
<name>A0A7G9GLF7_9FIRM</name>
<evidence type="ECO:0000313" key="5">
    <source>
        <dbReference type="EMBL" id="QNM11639.1"/>
    </source>
</evidence>
<evidence type="ECO:0000256" key="2">
    <source>
        <dbReference type="ARBA" id="ARBA00023125"/>
    </source>
</evidence>